<keyword evidence="2" id="KW-0732">Signal</keyword>
<evidence type="ECO:0000256" key="1">
    <source>
        <dbReference type="SAM" id="MobiDB-lite"/>
    </source>
</evidence>
<feature type="signal peptide" evidence="2">
    <location>
        <begin position="1"/>
        <end position="18"/>
    </location>
</feature>
<gene>
    <name evidence="3" type="ORF">ESA94_00865</name>
</gene>
<dbReference type="EMBL" id="SDHW01000001">
    <property type="protein sequence ID" value="RXK61598.1"/>
    <property type="molecule type" value="Genomic_DNA"/>
</dbReference>
<name>A0A4Q1CKR9_9BACT</name>
<accession>A0A4Q1CKR9</accession>
<dbReference type="Proteomes" id="UP000290204">
    <property type="component" value="Unassembled WGS sequence"/>
</dbReference>
<comment type="caution">
    <text evidence="3">The sequence shown here is derived from an EMBL/GenBank/DDBJ whole genome shotgun (WGS) entry which is preliminary data.</text>
</comment>
<organism evidence="3 4">
    <name type="scientific">Lacibacter luteus</name>
    <dbReference type="NCBI Taxonomy" id="2508719"/>
    <lineage>
        <taxon>Bacteria</taxon>
        <taxon>Pseudomonadati</taxon>
        <taxon>Bacteroidota</taxon>
        <taxon>Chitinophagia</taxon>
        <taxon>Chitinophagales</taxon>
        <taxon>Chitinophagaceae</taxon>
        <taxon>Lacibacter</taxon>
    </lineage>
</organism>
<feature type="region of interest" description="Disordered" evidence="1">
    <location>
        <begin position="305"/>
        <end position="334"/>
    </location>
</feature>
<protein>
    <recommendedName>
        <fullName evidence="5">Outer membrane lipoprotein-sorting protein</fullName>
    </recommendedName>
</protein>
<reference evidence="3 4" key="1">
    <citation type="submission" date="2019-01" db="EMBL/GenBank/DDBJ databases">
        <title>Lacibacter sp. strain TTM-7.</title>
        <authorList>
            <person name="Chen W.-M."/>
        </authorList>
    </citation>
    <scope>NUCLEOTIDE SEQUENCE [LARGE SCALE GENOMIC DNA]</scope>
    <source>
        <strain evidence="3 4">TTM-7</strain>
    </source>
</reference>
<feature type="chain" id="PRO_5020478361" description="Outer membrane lipoprotein-sorting protein" evidence="2">
    <location>
        <begin position="19"/>
        <end position="334"/>
    </location>
</feature>
<evidence type="ECO:0000313" key="3">
    <source>
        <dbReference type="EMBL" id="RXK61598.1"/>
    </source>
</evidence>
<proteinExistence type="predicted"/>
<evidence type="ECO:0008006" key="5">
    <source>
        <dbReference type="Google" id="ProtNLM"/>
    </source>
</evidence>
<keyword evidence="4" id="KW-1185">Reference proteome</keyword>
<sequence>MKNLFTFLALFIAATASAQKFTPAELKQFRLREDSLKKFGYEIVRGKDAAVRFRSDSNFTRILVRAIVQDKSFQYPFDSLKTISKIYSEDSSFRIFTWQVVKDDDYCRQKGFIQFRNPKGAEKFIPLRDADQFIANDVDTIANNLWWIGAVYYRIVEKEFNGKKYYTLFGYDENDTRTTRKWLDVMWFDENEKPVFGKQGAFSFAQDSVPKPATNRFLLEYKKDGRARVQYDEELDMIIFDHLVSETSEPGKKYTLIPDGDYEGFKWENGQWQHIDKVFNFKLEDGQAPVPEAIDFNNRLLRGEIIEEAPPTAPKQQPQKKPVAKPPVKKKTGN</sequence>
<evidence type="ECO:0000313" key="4">
    <source>
        <dbReference type="Proteomes" id="UP000290204"/>
    </source>
</evidence>
<dbReference type="AlphaFoldDB" id="A0A4Q1CKR9"/>
<dbReference type="OrthoDB" id="788168at2"/>
<evidence type="ECO:0000256" key="2">
    <source>
        <dbReference type="SAM" id="SignalP"/>
    </source>
</evidence>
<dbReference type="RefSeq" id="WP_129128971.1">
    <property type="nucleotide sequence ID" value="NZ_SDHW01000001.1"/>
</dbReference>